<keyword evidence="1" id="KW-0472">Membrane</keyword>
<accession>A0A1X9HXF0</accession>
<proteinExistence type="predicted"/>
<name>A0A1X9HXF0_9HYME</name>
<geneLocation type="mitochondrion" evidence="2"/>
<dbReference type="EMBL" id="KX066374">
    <property type="protein sequence ID" value="ANH79470.1"/>
    <property type="molecule type" value="Genomic_DNA"/>
</dbReference>
<sequence>MPQMSPLNWLVLYIYLIMILIIVNLIFNNLYMSVKQNKDFKLKNKIFMKWMW</sequence>
<keyword evidence="1" id="KW-0812">Transmembrane</keyword>
<protein>
    <submittedName>
        <fullName evidence="2">ATP synthase F0 subunit 8</fullName>
    </submittedName>
</protein>
<gene>
    <name evidence="2" type="primary">ATP8</name>
</gene>
<evidence type="ECO:0000313" key="2">
    <source>
        <dbReference type="EMBL" id="ANH79470.1"/>
    </source>
</evidence>
<feature type="transmembrane region" description="Helical" evidence="1">
    <location>
        <begin position="12"/>
        <end position="31"/>
    </location>
</feature>
<evidence type="ECO:0000256" key="1">
    <source>
        <dbReference type="SAM" id="Phobius"/>
    </source>
</evidence>
<dbReference type="AlphaFoldDB" id="A0A1X9HXF0"/>
<organism evidence="2">
    <name type="scientific">Eurytoma sp. TJS-2016</name>
    <dbReference type="NCBI Taxonomy" id="1855182"/>
    <lineage>
        <taxon>Eukaryota</taxon>
        <taxon>Metazoa</taxon>
        <taxon>Ecdysozoa</taxon>
        <taxon>Arthropoda</taxon>
        <taxon>Hexapoda</taxon>
        <taxon>Insecta</taxon>
        <taxon>Pterygota</taxon>
        <taxon>Neoptera</taxon>
        <taxon>Endopterygota</taxon>
        <taxon>Hymenoptera</taxon>
        <taxon>Apocrita</taxon>
        <taxon>Proctotrupomorpha</taxon>
        <taxon>Chalcidoidea</taxon>
        <taxon>Eurytomidae</taxon>
        <taxon>Eurytominae</taxon>
        <taxon>Eurytoma</taxon>
    </lineage>
</organism>
<keyword evidence="1" id="KW-1133">Transmembrane helix</keyword>
<keyword evidence="2" id="KW-0496">Mitochondrion</keyword>
<reference evidence="2" key="1">
    <citation type="submission" date="2016-04" db="EMBL/GenBank/DDBJ databases">
        <title>Sequencing and characterization of the Eurytoma sp. (Hymenoptera: Eurytomidae) mitochondrial genome.</title>
        <authorList>
            <person name="Su T."/>
            <person name="Huang D."/>
            <person name="Wu Y."/>
            <person name="He B."/>
            <person name="Tu L."/>
            <person name="Zhu C."/>
        </authorList>
    </citation>
    <scope>NUCLEOTIDE SEQUENCE</scope>
</reference>